<gene>
    <name evidence="1" type="ORF">N7603_02070</name>
</gene>
<name>A0ABT2PU29_9MOLU</name>
<dbReference type="NCBIfam" id="TIGR01603">
    <property type="entry name" value="maj_tail_phi13"/>
    <property type="match status" value="1"/>
</dbReference>
<accession>A0ABT2PU29</accession>
<protein>
    <recommendedName>
        <fullName evidence="3">Phage tail protein</fullName>
    </recommendedName>
</protein>
<dbReference type="Proteomes" id="UP001209076">
    <property type="component" value="Unassembled WGS sequence"/>
</dbReference>
<evidence type="ECO:0000313" key="2">
    <source>
        <dbReference type="Proteomes" id="UP001209076"/>
    </source>
</evidence>
<organism evidence="1 2">
    <name type="scientific">Paracholeplasma vituli</name>
    <dbReference type="NCBI Taxonomy" id="69473"/>
    <lineage>
        <taxon>Bacteria</taxon>
        <taxon>Bacillati</taxon>
        <taxon>Mycoplasmatota</taxon>
        <taxon>Mollicutes</taxon>
        <taxon>Acholeplasmatales</taxon>
        <taxon>Acholeplasmataceae</taxon>
        <taxon>Paracholeplasma</taxon>
    </lineage>
</organism>
<reference evidence="2" key="1">
    <citation type="submission" date="2023-07" db="EMBL/GenBank/DDBJ databases">
        <title>Novel Mycoplasma species identified in domestic and wild animals.</title>
        <authorList>
            <person name="Volokhov D.V."/>
            <person name="Furtak V.A."/>
            <person name="Zagorodnyaya T.A."/>
        </authorList>
    </citation>
    <scope>NUCLEOTIDE SEQUENCE [LARGE SCALE GENOMIC DNA]</scope>
    <source>
        <strain evidence="2">92-19</strain>
    </source>
</reference>
<sequence length="189" mass="20695">MGNKVSFGLTNVYYSKITSANEVETYGNPVRLYGAQEFSSEVIGGSERIYADDSVIATLTQNAGRNITLKLTELDNDFKTNILGYIKLANGNLVEINNAKTEKFALGFEFQGDQEARRVWFFKCSVTPINEATKTKGESAEANSISLSIVAEPVQVGNYLITHVVAHKSDENYPAFLTSKPELPVIVGS</sequence>
<dbReference type="RefSeq" id="WP_262095675.1">
    <property type="nucleotide sequence ID" value="NZ_JAOEGN010000003.1"/>
</dbReference>
<dbReference type="EMBL" id="JAOEGN010000003">
    <property type="protein sequence ID" value="MCU0104441.1"/>
    <property type="molecule type" value="Genomic_DNA"/>
</dbReference>
<proteinExistence type="predicted"/>
<evidence type="ECO:0000313" key="1">
    <source>
        <dbReference type="EMBL" id="MCU0104441.1"/>
    </source>
</evidence>
<keyword evidence="2" id="KW-1185">Reference proteome</keyword>
<comment type="caution">
    <text evidence="1">The sequence shown here is derived from an EMBL/GenBank/DDBJ whole genome shotgun (WGS) entry which is preliminary data.</text>
</comment>
<evidence type="ECO:0008006" key="3">
    <source>
        <dbReference type="Google" id="ProtNLM"/>
    </source>
</evidence>
<dbReference type="InterPro" id="IPR006490">
    <property type="entry name" value="Maj_tail_phi13"/>
</dbReference>